<evidence type="ECO:0000256" key="3">
    <source>
        <dbReference type="ARBA" id="ARBA00023054"/>
    </source>
</evidence>
<reference evidence="8" key="1">
    <citation type="submission" date="2021-02" db="EMBL/GenBank/DDBJ databases">
        <title>Skermanella TT6 skin isolate.</title>
        <authorList>
            <person name="Lee K."/>
            <person name="Ganzorig M."/>
        </authorList>
    </citation>
    <scope>NUCLEOTIDE SEQUENCE</scope>
    <source>
        <strain evidence="8">TT6</strain>
    </source>
</reference>
<evidence type="ECO:0000256" key="1">
    <source>
        <dbReference type="ARBA" id="ARBA00004196"/>
    </source>
</evidence>
<dbReference type="RefSeq" id="WP_201072267.1">
    <property type="nucleotide sequence ID" value="NZ_CP067420.1"/>
</dbReference>
<feature type="coiled-coil region" evidence="4">
    <location>
        <begin position="115"/>
        <end position="144"/>
    </location>
</feature>
<dbReference type="Gene3D" id="2.40.50.100">
    <property type="match status" value="2"/>
</dbReference>
<dbReference type="PANTHER" id="PTHR32347">
    <property type="entry name" value="EFFLUX SYSTEM COMPONENT YKNX-RELATED"/>
    <property type="match status" value="1"/>
</dbReference>
<dbReference type="InterPro" id="IPR006143">
    <property type="entry name" value="RND_pump_MFP"/>
</dbReference>
<accession>A0ABX7B0W8</accession>
<dbReference type="Gene3D" id="2.40.30.170">
    <property type="match status" value="1"/>
</dbReference>
<organism evidence="8 9">
    <name type="scientific">Skermanella cutis</name>
    <dbReference type="NCBI Taxonomy" id="2775420"/>
    <lineage>
        <taxon>Bacteria</taxon>
        <taxon>Pseudomonadati</taxon>
        <taxon>Pseudomonadota</taxon>
        <taxon>Alphaproteobacteria</taxon>
        <taxon>Rhodospirillales</taxon>
        <taxon>Azospirillaceae</taxon>
        <taxon>Skermanella</taxon>
    </lineage>
</organism>
<gene>
    <name evidence="8" type="ORF">IGS68_18065</name>
</gene>
<dbReference type="SUPFAM" id="SSF111369">
    <property type="entry name" value="HlyD-like secretion proteins"/>
    <property type="match status" value="2"/>
</dbReference>
<proteinExistence type="inferred from homology"/>
<comment type="similarity">
    <text evidence="2">Belongs to the membrane fusion protein (MFP) (TC 8.A.1) family.</text>
</comment>
<evidence type="ECO:0000256" key="2">
    <source>
        <dbReference type="ARBA" id="ARBA00009477"/>
    </source>
</evidence>
<evidence type="ECO:0000259" key="7">
    <source>
        <dbReference type="Pfam" id="PF25954"/>
    </source>
</evidence>
<dbReference type="InterPro" id="IPR050465">
    <property type="entry name" value="UPF0194_transport"/>
</dbReference>
<protein>
    <submittedName>
        <fullName evidence="8">Efflux RND transporter periplasmic adaptor subunit</fullName>
    </submittedName>
</protein>
<evidence type="ECO:0000256" key="4">
    <source>
        <dbReference type="SAM" id="Coils"/>
    </source>
</evidence>
<dbReference type="PANTHER" id="PTHR32347:SF14">
    <property type="entry name" value="EFFLUX SYSTEM COMPONENT YKNX-RELATED"/>
    <property type="match status" value="1"/>
</dbReference>
<evidence type="ECO:0000259" key="6">
    <source>
        <dbReference type="Pfam" id="PF25917"/>
    </source>
</evidence>
<dbReference type="Pfam" id="PF25954">
    <property type="entry name" value="Beta-barrel_RND_2"/>
    <property type="match status" value="1"/>
</dbReference>
<feature type="domain" description="CusB-like beta-barrel" evidence="7">
    <location>
        <begin position="284"/>
        <end position="356"/>
    </location>
</feature>
<dbReference type="NCBIfam" id="TIGR01730">
    <property type="entry name" value="RND_mfp"/>
    <property type="match status" value="1"/>
</dbReference>
<dbReference type="InterPro" id="IPR058792">
    <property type="entry name" value="Beta-barrel_RND_2"/>
</dbReference>
<evidence type="ECO:0000256" key="5">
    <source>
        <dbReference type="SAM" id="MobiDB-lite"/>
    </source>
</evidence>
<dbReference type="Proteomes" id="UP000595197">
    <property type="component" value="Chromosome"/>
</dbReference>
<dbReference type="EMBL" id="CP067420">
    <property type="protein sequence ID" value="QQP87970.1"/>
    <property type="molecule type" value="Genomic_DNA"/>
</dbReference>
<dbReference type="InterPro" id="IPR058625">
    <property type="entry name" value="MdtA-like_BSH"/>
</dbReference>
<feature type="domain" description="Multidrug resistance protein MdtA-like barrel-sandwich hybrid" evidence="6">
    <location>
        <begin position="62"/>
        <end position="269"/>
    </location>
</feature>
<dbReference type="Pfam" id="PF25917">
    <property type="entry name" value="BSH_RND"/>
    <property type="match status" value="1"/>
</dbReference>
<keyword evidence="3 4" id="KW-0175">Coiled coil</keyword>
<comment type="subcellular location">
    <subcellularLocation>
        <location evidence="1">Cell envelope</location>
    </subcellularLocation>
</comment>
<evidence type="ECO:0000313" key="9">
    <source>
        <dbReference type="Proteomes" id="UP000595197"/>
    </source>
</evidence>
<keyword evidence="9" id="KW-1185">Reference proteome</keyword>
<evidence type="ECO:0000313" key="8">
    <source>
        <dbReference type="EMBL" id="QQP87970.1"/>
    </source>
</evidence>
<name>A0ABX7B0W8_9PROT</name>
<sequence>MGRAVVLWIAVGAAVLAGAVGGYAALDEDRHDIPDVELAAVDRGTIVRTISATGTLNAVGLVQVGSAVSGRVQSLDADFNSTVTRDQTVAQIDPAGFAAKVAEATAQRDVAASGIAAATAKLARARAEAENARAARQILKAKALSAQSVAEQARRDHRRAFASGRADFVAVAERERAASALDQAQAGLAAAQAEEAAQETMIQGADASVSEAEAEVLVARATLAQREAALAQSRVDLDRTTIRSPIDGVVIERNVDVGQTVAASLEAPVLYTIARDLRRLQVETFVDEADIGAVQPGQSVGFTVSAFPGERFDGTVSQVRKAPQVIQNVVTYVVIITAANDSLQLYPGMTATVDIRVTEQRDALRVPSAALRFRPAPAEPGSRPAGQPRSPRPADRGEVYVLDKAGTFTAVPVSTGIADLGFTQITGGNLSEGQQVVIGRRAGAGT</sequence>
<feature type="region of interest" description="Disordered" evidence="5">
    <location>
        <begin position="373"/>
        <end position="395"/>
    </location>
</feature>